<dbReference type="PROSITE" id="PS51272">
    <property type="entry name" value="SLH"/>
    <property type="match status" value="3"/>
</dbReference>
<feature type="domain" description="SLH" evidence="4">
    <location>
        <begin position="1790"/>
        <end position="1849"/>
    </location>
</feature>
<dbReference type="RefSeq" id="WP_065412002.1">
    <property type="nucleotide sequence ID" value="NZ_MAYT01000030.1"/>
</dbReference>
<evidence type="ECO:0000313" key="6">
    <source>
        <dbReference type="EMBL" id="OCA82111.1"/>
    </source>
</evidence>
<dbReference type="Pfam" id="PF00149">
    <property type="entry name" value="Metallophos"/>
    <property type="match status" value="1"/>
</dbReference>
<dbReference type="InterPro" id="IPR001119">
    <property type="entry name" value="SLH_dom"/>
</dbReference>
<dbReference type="InterPro" id="IPR001322">
    <property type="entry name" value="Lamin_tail_dom"/>
</dbReference>
<feature type="region of interest" description="Disordered" evidence="2">
    <location>
        <begin position="1467"/>
        <end position="1488"/>
    </location>
</feature>
<name>A0A1B9AE67_9BACI</name>
<feature type="signal peptide" evidence="3">
    <location>
        <begin position="1"/>
        <end position="21"/>
    </location>
</feature>
<evidence type="ECO:0000256" key="3">
    <source>
        <dbReference type="SAM" id="SignalP"/>
    </source>
</evidence>
<dbReference type="Gene3D" id="2.60.40.10">
    <property type="entry name" value="Immunoglobulins"/>
    <property type="match status" value="1"/>
</dbReference>
<dbReference type="EMBL" id="MAYT01000030">
    <property type="protein sequence ID" value="OCA82111.1"/>
    <property type="molecule type" value="Genomic_DNA"/>
</dbReference>
<evidence type="ECO:0008006" key="8">
    <source>
        <dbReference type="Google" id="ProtNLM"/>
    </source>
</evidence>
<keyword evidence="7" id="KW-1185">Reference proteome</keyword>
<dbReference type="PANTHER" id="PTHR43143:SF5">
    <property type="entry name" value="SECRETED PROTEIN"/>
    <property type="match status" value="1"/>
</dbReference>
<dbReference type="InterPro" id="IPR051918">
    <property type="entry name" value="STPP_CPPED1"/>
</dbReference>
<keyword evidence="1 3" id="KW-0732">Signal</keyword>
<dbReference type="SUPFAM" id="SSF74853">
    <property type="entry name" value="Lamin A/C globular tail domain"/>
    <property type="match status" value="1"/>
</dbReference>
<organism evidence="6 7">
    <name type="scientific">Pseudobacillus wudalianchiensis</name>
    <dbReference type="NCBI Taxonomy" id="1743143"/>
    <lineage>
        <taxon>Bacteria</taxon>
        <taxon>Bacillati</taxon>
        <taxon>Bacillota</taxon>
        <taxon>Bacilli</taxon>
        <taxon>Bacillales</taxon>
        <taxon>Bacillaceae</taxon>
        <taxon>Pseudobacillus</taxon>
    </lineage>
</organism>
<dbReference type="InterPro" id="IPR004843">
    <property type="entry name" value="Calcineurin-like_PHP"/>
</dbReference>
<gene>
    <name evidence="6" type="ORF">A8F95_15560</name>
</gene>
<feature type="domain" description="LTD" evidence="5">
    <location>
        <begin position="18"/>
        <end position="164"/>
    </location>
</feature>
<dbReference type="Gene3D" id="2.60.40.1260">
    <property type="entry name" value="Lamin Tail domain"/>
    <property type="match status" value="1"/>
</dbReference>
<evidence type="ECO:0000256" key="2">
    <source>
        <dbReference type="SAM" id="MobiDB-lite"/>
    </source>
</evidence>
<accession>A0A1B9AE67</accession>
<proteinExistence type="predicted"/>
<dbReference type="Pfam" id="PF00395">
    <property type="entry name" value="SLH"/>
    <property type="match status" value="3"/>
</dbReference>
<reference evidence="7" key="1">
    <citation type="submission" date="2016-05" db="EMBL/GenBank/DDBJ databases">
        <authorList>
            <person name="Liu B."/>
            <person name="Wang J."/>
            <person name="Zhu Y."/>
            <person name="Liu G."/>
            <person name="Chen Q."/>
            <person name="Chen Z."/>
            <person name="Lan J."/>
            <person name="Che J."/>
            <person name="Ge C."/>
            <person name="Shi H."/>
            <person name="Pan Z."/>
            <person name="Liu X."/>
        </authorList>
    </citation>
    <scope>NUCLEOTIDE SEQUENCE [LARGE SCALE GENOMIC DNA]</scope>
    <source>
        <strain evidence="7">FJAT-27215</strain>
    </source>
</reference>
<dbReference type="SUPFAM" id="SSF56300">
    <property type="entry name" value="Metallo-dependent phosphatases"/>
    <property type="match status" value="1"/>
</dbReference>
<protein>
    <recommendedName>
        <fullName evidence="8">Metallophosphoesterase</fullName>
    </recommendedName>
</protein>
<dbReference type="InterPro" id="IPR029052">
    <property type="entry name" value="Metallo-depent_PP-like"/>
</dbReference>
<feature type="chain" id="PRO_5039309862" description="Metallophosphoesterase" evidence="3">
    <location>
        <begin position="22"/>
        <end position="1849"/>
    </location>
</feature>
<dbReference type="InterPro" id="IPR013783">
    <property type="entry name" value="Ig-like_fold"/>
</dbReference>
<dbReference type="Gene3D" id="3.60.21.10">
    <property type="match status" value="1"/>
</dbReference>
<comment type="caution">
    <text evidence="6">The sequence shown here is derived from an EMBL/GenBank/DDBJ whole genome shotgun (WGS) entry which is preliminary data.</text>
</comment>
<feature type="domain" description="SLH" evidence="4">
    <location>
        <begin position="1723"/>
        <end position="1786"/>
    </location>
</feature>
<feature type="domain" description="LTD" evidence="5">
    <location>
        <begin position="325"/>
        <end position="488"/>
    </location>
</feature>
<dbReference type="GO" id="GO:0016787">
    <property type="term" value="F:hydrolase activity"/>
    <property type="evidence" value="ECO:0007669"/>
    <property type="project" value="InterPro"/>
</dbReference>
<dbReference type="Pfam" id="PF00932">
    <property type="entry name" value="LTD"/>
    <property type="match status" value="2"/>
</dbReference>
<feature type="domain" description="SLH" evidence="4">
    <location>
        <begin position="1662"/>
        <end position="1722"/>
    </location>
</feature>
<evidence type="ECO:0000313" key="7">
    <source>
        <dbReference type="Proteomes" id="UP000092578"/>
    </source>
</evidence>
<sequence>MRKRSVYMLALATCLSVSTFASEISAEGITESAQRPILDVQKNPSLFITELVPNTTNAPGSSTDAYEFIEIYNNSDQPVSLKNYQLIYRYPDGSKGDTTWTFKEDKTIPAQGTIVVWVKNEANEGLTLADFNKQFNSQLTEDQLVTVESAGMSNTAARTLAIADTYNNELSEASYSKDQVQENNGIQYQLSADQKKMEVIHFNEPATPGAVLSEQVPEEPVHIVKDTTAPVIEHTPVASIQAGEDVQLNAQVTDDVTVKNVKVTYRLNQDSPWIEINMSADEQKPNTYAVTIPKEEIVEQEIFYQIHAFDGVNISKTEEYEVTVEGHTYDSQKVPELLMTEIVPDSTNVGGLDGYEFIEVYNNTTETVNLKDYKIRYRYPAEGPGADLIWGPAKEDILLPSGETMVFWIINGPNQDKTVADFNSHYNVDLIEDKNIVRIFSGGMANSGARGISIATNTGKDVSVGYYNDEGTKDDTIADKGIFYTFPTTPGDTVMKKYSSGTDAATPGTLADRQKPAQKVKLPIDNEKPVVSDITDQTPVSEMNDIQLTFDLKDNRAVKTARLFYKTNKDSQYQAVDLTENYDDKLYHHTIYSPSLIGKQLVEYYLVVSDGVNEIKTEPKKMPILQDQQQTGIDLNVEDDSLLNKTALIKASHPIEYANTKLSVDGTDVTSETTPALAEPAYFAFDVKKVNLYFKNGVTIGDEALHIFDDTIDTYVTKTVPVDPKYFEQGKNAIISIRSGTKVSPFDQESEENRDDFYIKNIRLVLKDGTIIYDPAYSNPDKEISVGDGASAKPVIDFSFKVPDEKFIAKAYKWDTTKVKEGTHVVEAANGEEKAEASVIVDNSGPVLTSTLEEGKEYKGPISINVEAKDDLSGVDKVTAELDGKEISLPLETSSAKLKPGAHTLKITAVDQVGNEATKTVTFHVAEEQPYKPEAVNPKDGAKNVSTSTKLKVKVSDPTKDELDVSFMKGYRYKANEVDHVSVYENTVDREPPKQMIPVGEQPVTDVDKLAVADQQYVTTKSTNQFPYQRFEVKVDEEVSENDEIELNWEGKSLIGRKVSMYVWNYKANKWELTEWKVAENDKNFKLRGSVKGSDYVKDKKVQVMVQDEIASTTQFDYSFIWMSDTQYYSESYPHIFKKMTEWTVAQKEEMNIKYAFHTGDLVDESDQEYQWKHADEYMGYLDKGNVPYGVLAGNHDVGHKTGDYNEYGKYFGEARFKDKDYYGESYKNNRGHYDLISSNGNDFIMLYMGWGVNNEDIAWMNKVLAKYPDRKAILNFHEYLLVSGNRSPIGDKVYNEVVLPNQNIIAVLSGHYHDSETLVDEIDDDKDGKPDRKVYQMLADYQGGPEGGQGFLRIMQVNPVENKIYMKTYSPYLDKFNYYNTNEYPGKDEFVIETDLTPKEKVVATDSFEANIFTDKKIGEQKGVKDQQTPEVSWNNLQANTEHGWYVTVKDQFEGEMRSDVWTFTTKAKETGGGGGGTTEPPSKPEGQEKVIEINEEQIQAGSQEWLLDMNKEKVERMSLALSKELVKKLATSQQPVKVVFDGGHDIILSRENLAYLQEQDGEMIHIKVSKQAQVAKASVAPQFKSEIVKISLLAGGKTVISNLPTPLLLSMKLNGPVEKDKITGASYNKKTQKWEYAGGYLQGEYWVIPMRQDSMLTVLSSDKVFKDTNQHWAKKEIHSLASKLITSGKTEDLFAPEQKLTRAEFAVLLVRAMQVPMKEYEGIFKDVPESKTWAAAQIEAANRAGIVSGKKGGVFDPDANITREQMAAMIIRAIEYQQPQLLDSLKLNQLFKDDKRINDYAKVPVKQAVELGIINGYKNGKFEPKKDTTRAETAVMLYRMLNKLNVN</sequence>
<evidence type="ECO:0000256" key="1">
    <source>
        <dbReference type="ARBA" id="ARBA00022729"/>
    </source>
</evidence>
<evidence type="ECO:0000259" key="4">
    <source>
        <dbReference type="PROSITE" id="PS51272"/>
    </source>
</evidence>
<dbReference type="InterPro" id="IPR036415">
    <property type="entry name" value="Lamin_tail_dom_sf"/>
</dbReference>
<dbReference type="Proteomes" id="UP000092578">
    <property type="component" value="Unassembled WGS sequence"/>
</dbReference>
<evidence type="ECO:0000259" key="5">
    <source>
        <dbReference type="PROSITE" id="PS51841"/>
    </source>
</evidence>
<dbReference type="PANTHER" id="PTHR43143">
    <property type="entry name" value="METALLOPHOSPHOESTERASE, CALCINEURIN SUPERFAMILY"/>
    <property type="match status" value="1"/>
</dbReference>
<dbReference type="PROSITE" id="PS51841">
    <property type="entry name" value="LTD"/>
    <property type="match status" value="2"/>
</dbReference>